<dbReference type="SUPFAM" id="SSF55620">
    <property type="entry name" value="Tetrahydrobiopterin biosynthesis enzymes-like"/>
    <property type="match status" value="1"/>
</dbReference>
<dbReference type="InterPro" id="IPR043133">
    <property type="entry name" value="GTP-CH-I_C/QueF"/>
</dbReference>
<proteinExistence type="predicted"/>
<evidence type="ECO:0000313" key="2">
    <source>
        <dbReference type="Proteomes" id="UP001593833"/>
    </source>
</evidence>
<dbReference type="Gene3D" id="3.30.1130.10">
    <property type="match status" value="1"/>
</dbReference>
<sequence length="68" mass="7518">MEPIQLNIGPKEPGAPHVAAREDQAATNRIADDLIRLLAPRWLLVEAEFHTRGGLSMTVRMETSGPDR</sequence>
<evidence type="ECO:0000313" key="1">
    <source>
        <dbReference type="EMBL" id="MFC1572716.1"/>
    </source>
</evidence>
<dbReference type="Pfam" id="PF14489">
    <property type="entry name" value="QueF"/>
    <property type="match status" value="1"/>
</dbReference>
<name>A0ABV6YKP5_UNCEI</name>
<gene>
    <name evidence="1" type="ORF">ACFL6M_03865</name>
</gene>
<dbReference type="EMBL" id="JBHPKH010000033">
    <property type="protein sequence ID" value="MFC1572716.1"/>
    <property type="molecule type" value="Genomic_DNA"/>
</dbReference>
<comment type="caution">
    <text evidence="1">The sequence shown here is derived from an EMBL/GenBank/DDBJ whole genome shotgun (WGS) entry which is preliminary data.</text>
</comment>
<dbReference type="Proteomes" id="UP001593833">
    <property type="component" value="Unassembled WGS sequence"/>
</dbReference>
<reference evidence="1 2" key="1">
    <citation type="submission" date="2024-09" db="EMBL/GenBank/DDBJ databases">
        <authorList>
            <person name="D'Angelo T."/>
        </authorList>
    </citation>
    <scope>NUCLEOTIDE SEQUENCE [LARGE SCALE GENOMIC DNA]</scope>
    <source>
        <strain evidence="1">SAG AM-320-E07</strain>
    </source>
</reference>
<protein>
    <submittedName>
        <fullName evidence="1">Uncharacterized protein</fullName>
    </submittedName>
</protein>
<dbReference type="InterPro" id="IPR029500">
    <property type="entry name" value="QueF"/>
</dbReference>
<keyword evidence="2" id="KW-1185">Reference proteome</keyword>
<organism evidence="1 2">
    <name type="scientific">Eiseniibacteriota bacterium</name>
    <dbReference type="NCBI Taxonomy" id="2212470"/>
    <lineage>
        <taxon>Bacteria</taxon>
        <taxon>Candidatus Eiseniibacteriota</taxon>
    </lineage>
</organism>
<accession>A0ABV6YKP5</accession>